<dbReference type="PANTHER" id="PTHR33332">
    <property type="entry name" value="REVERSE TRANSCRIPTASE DOMAIN-CONTAINING PROTEIN"/>
    <property type="match status" value="1"/>
</dbReference>
<evidence type="ECO:0000259" key="1">
    <source>
        <dbReference type="PROSITE" id="PS50878"/>
    </source>
</evidence>
<dbReference type="Proteomes" id="UP000694548">
    <property type="component" value="Chromosome sgr03"/>
</dbReference>
<proteinExistence type="predicted"/>
<dbReference type="PROSITE" id="PS50878">
    <property type="entry name" value="RT_POL"/>
    <property type="match status" value="1"/>
</dbReference>
<dbReference type="SUPFAM" id="SSF56672">
    <property type="entry name" value="DNA/RNA polymerases"/>
    <property type="match status" value="1"/>
</dbReference>
<dbReference type="GO" id="GO:0003824">
    <property type="term" value="F:catalytic activity"/>
    <property type="evidence" value="ECO:0007669"/>
    <property type="project" value="InterPro"/>
</dbReference>
<keyword evidence="3" id="KW-1185">Reference proteome</keyword>
<dbReference type="InterPro" id="IPR043502">
    <property type="entry name" value="DNA/RNA_pol_sf"/>
</dbReference>
<dbReference type="AlphaFoldDB" id="A0A8C6K744"/>
<dbReference type="InterPro" id="IPR000477">
    <property type="entry name" value="RT_dom"/>
</dbReference>
<dbReference type="InterPro" id="IPR036691">
    <property type="entry name" value="Endo/exonu/phosph_ase_sf"/>
</dbReference>
<dbReference type="GeneTree" id="ENSGT01150000286986"/>
<accession>A0A8C6K744</accession>
<evidence type="ECO:0000313" key="3">
    <source>
        <dbReference type="Proteomes" id="UP000694548"/>
    </source>
</evidence>
<reference evidence="2" key="3">
    <citation type="submission" date="2025-09" db="UniProtKB">
        <authorList>
            <consortium name="Ensembl"/>
        </authorList>
    </citation>
    <scope>IDENTIFICATION</scope>
</reference>
<protein>
    <recommendedName>
        <fullName evidence="1">Reverse transcriptase domain-containing protein</fullName>
    </recommendedName>
</protein>
<dbReference type="Pfam" id="PF03372">
    <property type="entry name" value="Exo_endo_phos"/>
    <property type="match status" value="1"/>
</dbReference>
<reference evidence="2" key="2">
    <citation type="submission" date="2025-08" db="UniProtKB">
        <authorList>
            <consortium name="Ensembl"/>
        </authorList>
    </citation>
    <scope>IDENTIFICATION</scope>
</reference>
<dbReference type="InterPro" id="IPR005135">
    <property type="entry name" value="Endo/exonuclease/phosphatase"/>
</dbReference>
<feature type="domain" description="Reverse transcriptase" evidence="1">
    <location>
        <begin position="461"/>
        <end position="727"/>
    </location>
</feature>
<dbReference type="Gene3D" id="3.60.10.10">
    <property type="entry name" value="Endonuclease/exonuclease/phosphatase"/>
    <property type="match status" value="1"/>
</dbReference>
<evidence type="ECO:0000313" key="2">
    <source>
        <dbReference type="Ensembl" id="ENSNFUP00015000680.1"/>
    </source>
</evidence>
<reference evidence="2" key="1">
    <citation type="submission" date="2014-08" db="EMBL/GenBank/DDBJ databases">
        <authorList>
            <person name="Senf B."/>
            <person name="Petzold A."/>
            <person name="Downie B.R."/>
            <person name="Koch P."/>
            <person name="Platzer M."/>
        </authorList>
    </citation>
    <scope>NUCLEOTIDE SEQUENCE [LARGE SCALE GENOMIC DNA]</scope>
    <source>
        <strain evidence="2">GRZ</strain>
    </source>
</reference>
<sequence>MALLNVRSLLNKTFIINDLILDNHLKCVFLTETWLSSDAPAVLTEASPPNFNFTYSIRNGKKGGGTAFISSSTLSAKHVLFDNYTTFEYCAAIFSDLQILCVTLYRPPRHSALFIQEFSEFLSILHNSFDSIILAGDFNLHIDDPADPFTTEFLNILSYMDFTQHVAQPTHDRGHTLDLVITYGLSTGVSSVVDLAISDHFCVFFSITSIIQQETSVRTVMKRHLTPEVAAGFLETFKKIPPINLNAPCDFIFNDFNSRLKSTLDLLAPPKIKKLQPKPASPWSNENLKMLKRSCRAAERKWRKYENTINKQIYKELLKSYNKAVRNSRNNYFSKIISEHKNNPKILFSTVTNILGREFSSLQKTPSDSLCEEFAAHFRGKVDTIRRNIFSSQCHAAPDQSESVCLPEETLDSFVLVEVETIDKVFSSVRPTTCVLDPIPTRFFKQFYDSFRDEILTLMNCSLQTGVFPAAFKRAVVRPLLKKSNLDFNDFNNFRPVSNLPFLSKILEKLVLIQLNDFINHQHVLEKFQSGFRVNHSTETALLKILNDFRTNYDARRATVLVLLDLSAAFDTVDHTILLTRLKQIGLSGVVHSWFTSYLTDRTFMVSLDTCSSGVHSITCGVPQGSILGPVLFNLYMLPLGSVIRRHGVNFHSYADDTQLYISVSPDDSQPMETLFNCILDIKSWMTENFLQLNQGKTEVLVIGPEAQREKLLPKLQSMSFYPSLQVKNLGVIFDSELTFIPHIKNITKIGFYHLKNIARVRPILSRANTETLVHAFVTSRIDYCNALLSGLPKKSISGLQLLQNSAARVLMKTRKREHITPVLKSLHWLPVCFRIDFKVLLMVFKCLNGLGPSYLSELLLLYKPSRSLRSSGSRLLVIPKVKTHTHGEASFKYYGPRLWNGLPEDLRSEGNIQAFKNRLKTHLFSLAFN</sequence>
<dbReference type="Pfam" id="PF00078">
    <property type="entry name" value="RVT_1"/>
    <property type="match status" value="1"/>
</dbReference>
<name>A0A8C6K744_NOTFU</name>
<organism evidence="2 3">
    <name type="scientific">Nothobranchius furzeri</name>
    <name type="common">Turquoise killifish</name>
    <dbReference type="NCBI Taxonomy" id="105023"/>
    <lineage>
        <taxon>Eukaryota</taxon>
        <taxon>Metazoa</taxon>
        <taxon>Chordata</taxon>
        <taxon>Craniata</taxon>
        <taxon>Vertebrata</taxon>
        <taxon>Euteleostomi</taxon>
        <taxon>Actinopterygii</taxon>
        <taxon>Neopterygii</taxon>
        <taxon>Teleostei</taxon>
        <taxon>Neoteleostei</taxon>
        <taxon>Acanthomorphata</taxon>
        <taxon>Ovalentaria</taxon>
        <taxon>Atherinomorphae</taxon>
        <taxon>Cyprinodontiformes</taxon>
        <taxon>Nothobranchiidae</taxon>
        <taxon>Nothobranchius</taxon>
    </lineage>
</organism>
<dbReference type="CDD" id="cd01650">
    <property type="entry name" value="RT_nLTR_like"/>
    <property type="match status" value="1"/>
</dbReference>
<dbReference type="SUPFAM" id="SSF56219">
    <property type="entry name" value="DNase I-like"/>
    <property type="match status" value="1"/>
</dbReference>
<dbReference type="Ensembl" id="ENSNFUT00015000759.1">
    <property type="protein sequence ID" value="ENSNFUP00015000680.1"/>
    <property type="gene ID" value="ENSNFUG00015000449.1"/>
</dbReference>